<evidence type="ECO:0000256" key="3">
    <source>
        <dbReference type="ARBA" id="ARBA00022553"/>
    </source>
</evidence>
<evidence type="ECO:0000259" key="7">
    <source>
        <dbReference type="PROSITE" id="PS50110"/>
    </source>
</evidence>
<keyword evidence="5" id="KW-0812">Transmembrane</keyword>
<feature type="domain" description="Histidine kinase" evidence="6">
    <location>
        <begin position="601"/>
        <end position="819"/>
    </location>
</feature>
<evidence type="ECO:0000313" key="8">
    <source>
        <dbReference type="EMBL" id="SMP79345.1"/>
    </source>
</evidence>
<dbReference type="InterPro" id="IPR005467">
    <property type="entry name" value="His_kinase_dom"/>
</dbReference>
<dbReference type="InterPro" id="IPR036097">
    <property type="entry name" value="HisK_dim/P_sf"/>
</dbReference>
<keyword evidence="5" id="KW-1133">Transmembrane helix</keyword>
<dbReference type="InterPro" id="IPR003661">
    <property type="entry name" value="HisK_dim/P_dom"/>
</dbReference>
<proteinExistence type="predicted"/>
<dbReference type="Proteomes" id="UP001158049">
    <property type="component" value="Unassembled WGS sequence"/>
</dbReference>
<dbReference type="InterPro" id="IPR001789">
    <property type="entry name" value="Sig_transdc_resp-reg_receiver"/>
</dbReference>
<evidence type="ECO:0000313" key="9">
    <source>
        <dbReference type="Proteomes" id="UP001158049"/>
    </source>
</evidence>
<dbReference type="EMBL" id="FXUL01000031">
    <property type="protein sequence ID" value="SMP79345.1"/>
    <property type="molecule type" value="Genomic_DNA"/>
</dbReference>
<keyword evidence="3 4" id="KW-0597">Phosphoprotein</keyword>
<reference evidence="8 9" key="1">
    <citation type="submission" date="2017-05" db="EMBL/GenBank/DDBJ databases">
        <authorList>
            <person name="Varghese N."/>
            <person name="Submissions S."/>
        </authorList>
    </citation>
    <scope>NUCLEOTIDE SEQUENCE [LARGE SCALE GENOMIC DNA]</scope>
    <source>
        <strain evidence="8 9">DSM 26001</strain>
    </source>
</reference>
<dbReference type="SUPFAM" id="SSF47384">
    <property type="entry name" value="Homodimeric domain of signal transducing histidine kinase"/>
    <property type="match status" value="2"/>
</dbReference>
<dbReference type="Pfam" id="PF00072">
    <property type="entry name" value="Response_reg"/>
    <property type="match status" value="1"/>
</dbReference>
<evidence type="ECO:0000259" key="6">
    <source>
        <dbReference type="PROSITE" id="PS50109"/>
    </source>
</evidence>
<feature type="transmembrane region" description="Helical" evidence="5">
    <location>
        <begin position="29"/>
        <end position="53"/>
    </location>
</feature>
<dbReference type="Gene3D" id="3.30.565.10">
    <property type="entry name" value="Histidine kinase-like ATPase, C-terminal domain"/>
    <property type="match status" value="2"/>
</dbReference>
<evidence type="ECO:0000256" key="4">
    <source>
        <dbReference type="PROSITE-ProRule" id="PRU00169"/>
    </source>
</evidence>
<protein>
    <recommendedName>
        <fullName evidence="2">histidine kinase</fullName>
        <ecNumber evidence="2">2.7.13.3</ecNumber>
    </recommendedName>
</protein>
<dbReference type="RefSeq" id="WP_283445249.1">
    <property type="nucleotide sequence ID" value="NZ_FXUL01000031.1"/>
</dbReference>
<dbReference type="InterPro" id="IPR004358">
    <property type="entry name" value="Sig_transdc_His_kin-like_C"/>
</dbReference>
<evidence type="ECO:0000256" key="1">
    <source>
        <dbReference type="ARBA" id="ARBA00000085"/>
    </source>
</evidence>
<dbReference type="SUPFAM" id="SSF52172">
    <property type="entry name" value="CheY-like"/>
    <property type="match status" value="1"/>
</dbReference>
<feature type="domain" description="Histidine kinase" evidence="6">
    <location>
        <begin position="163"/>
        <end position="379"/>
    </location>
</feature>
<organism evidence="8 9">
    <name type="scientific">Noviherbaspirillum suwonense</name>
    <dbReference type="NCBI Taxonomy" id="1224511"/>
    <lineage>
        <taxon>Bacteria</taxon>
        <taxon>Pseudomonadati</taxon>
        <taxon>Pseudomonadota</taxon>
        <taxon>Betaproteobacteria</taxon>
        <taxon>Burkholderiales</taxon>
        <taxon>Oxalobacteraceae</taxon>
        <taxon>Noviherbaspirillum</taxon>
    </lineage>
</organism>
<comment type="catalytic activity">
    <reaction evidence="1">
        <text>ATP + protein L-histidine = ADP + protein N-phospho-L-histidine.</text>
        <dbReference type="EC" id="2.7.13.3"/>
    </reaction>
</comment>
<feature type="transmembrane region" description="Helical" evidence="5">
    <location>
        <begin position="65"/>
        <end position="84"/>
    </location>
</feature>
<evidence type="ECO:0000256" key="2">
    <source>
        <dbReference type="ARBA" id="ARBA00012438"/>
    </source>
</evidence>
<keyword evidence="8" id="KW-0418">Kinase</keyword>
<dbReference type="PROSITE" id="PS50109">
    <property type="entry name" value="HIS_KIN"/>
    <property type="match status" value="2"/>
</dbReference>
<dbReference type="SMART" id="SM00448">
    <property type="entry name" value="REC"/>
    <property type="match status" value="1"/>
</dbReference>
<dbReference type="Pfam" id="PF02518">
    <property type="entry name" value="HATPase_c"/>
    <property type="match status" value="2"/>
</dbReference>
<dbReference type="InterPro" id="IPR011006">
    <property type="entry name" value="CheY-like_superfamily"/>
</dbReference>
<dbReference type="CDD" id="cd00082">
    <property type="entry name" value="HisKA"/>
    <property type="match status" value="2"/>
</dbReference>
<feature type="domain" description="Response regulatory" evidence="7">
    <location>
        <begin position="425"/>
        <end position="540"/>
    </location>
</feature>
<dbReference type="Gene3D" id="3.40.50.2300">
    <property type="match status" value="1"/>
</dbReference>
<dbReference type="EC" id="2.7.13.3" evidence="2"/>
<dbReference type="InterPro" id="IPR003594">
    <property type="entry name" value="HATPase_dom"/>
</dbReference>
<dbReference type="InterPro" id="IPR036890">
    <property type="entry name" value="HATPase_C_sf"/>
</dbReference>
<dbReference type="PANTHER" id="PTHR43547">
    <property type="entry name" value="TWO-COMPONENT HISTIDINE KINASE"/>
    <property type="match status" value="1"/>
</dbReference>
<dbReference type="Pfam" id="PF00512">
    <property type="entry name" value="HisKA"/>
    <property type="match status" value="2"/>
</dbReference>
<gene>
    <name evidence="8" type="ORF">SAMN06295970_13114</name>
</gene>
<keyword evidence="9" id="KW-1185">Reference proteome</keyword>
<dbReference type="PROSITE" id="PS50110">
    <property type="entry name" value="RESPONSE_REGULATORY"/>
    <property type="match status" value="1"/>
</dbReference>
<dbReference type="SUPFAM" id="SSF55874">
    <property type="entry name" value="ATPase domain of HSP90 chaperone/DNA topoisomerase II/histidine kinase"/>
    <property type="match status" value="2"/>
</dbReference>
<dbReference type="Gene3D" id="1.10.287.130">
    <property type="match status" value="2"/>
</dbReference>
<dbReference type="PANTHER" id="PTHR43547:SF2">
    <property type="entry name" value="HYBRID SIGNAL TRANSDUCTION HISTIDINE KINASE C"/>
    <property type="match status" value="1"/>
</dbReference>
<dbReference type="SMART" id="SM00388">
    <property type="entry name" value="HisKA"/>
    <property type="match status" value="2"/>
</dbReference>
<feature type="modified residue" description="4-aspartylphosphate" evidence="4">
    <location>
        <position position="473"/>
    </location>
</feature>
<keyword evidence="5" id="KW-0472">Membrane</keyword>
<evidence type="ECO:0000256" key="5">
    <source>
        <dbReference type="SAM" id="Phobius"/>
    </source>
</evidence>
<dbReference type="GO" id="GO:0016301">
    <property type="term" value="F:kinase activity"/>
    <property type="evidence" value="ECO:0007669"/>
    <property type="project" value="UniProtKB-KW"/>
</dbReference>
<comment type="caution">
    <text evidence="8">The sequence shown here is derived from an EMBL/GenBank/DDBJ whole genome shotgun (WGS) entry which is preliminary data.</text>
</comment>
<accession>A0ABY1QSU8</accession>
<dbReference type="Pfam" id="PF25487">
    <property type="entry name" value="ETR1_N"/>
    <property type="match status" value="1"/>
</dbReference>
<dbReference type="SMART" id="SM00387">
    <property type="entry name" value="HATPase_c"/>
    <property type="match status" value="2"/>
</dbReference>
<keyword evidence="8" id="KW-0808">Transferase</keyword>
<dbReference type="InterPro" id="IPR058544">
    <property type="entry name" value="ETR1_N"/>
</dbReference>
<dbReference type="PRINTS" id="PR00344">
    <property type="entry name" value="BCTRLSENSOR"/>
</dbReference>
<sequence>MPGWLREITEQSGSFMPHGHCYLWIPSLLWMHVVSDALIGIAYLGISLILYLLVRSIRLPFSPVFIAFGLFIGLCGITHFMKIWTVWHPDYFLDGLIKVATAAASVATAIGLLYVRPQIVETITAARLSEERRIRLEAAHAELEGLYRKVKELDELKTQFFANLSHELRTPLALIVGPAQNMRDDGNLTPQQRRALDSIKRNGDSLLRQINDLLDLTRLEAGKLDLHYARLDLGPWVGRIAAQFDVAAEQRGLRLQMTATGPVMAEVDPDMLERVLINLLSNAIKFTPAGGSIEVALQSLNGWVEIGVSDSGPGIDAADREIIFERFRQADGSITRKHGGSGLGLAIVRDVVSLHGGSVEAGVSAAGGAAFVVRLPQSAGPLVRTDATQQAAAPATRLALESTLRDLSAPDQPASSAPAVAGQPSVLVVEDNPDMREFIAGLLSESCSVTTAVDGRQGLERAHALRPDLIITDIMMPVMSGDQMVKALRESAAMADVPVLLLTARADDEMRVGLLRGGAQDYLTKPFQPHELKARAANLISAKRAGDKLRAALAGASGDLEALASQLVDKHGQLRAALDAADVAREQAERASQVKSLFLGMVSHELRTPIATIDMNVQMLQRSRETSLPEYQWHRVERLGRATRQIAGLVEGLLEYARFESGKVNVHMEPLDATAIAREVVAAHADQAGDSVALAFDTPAQAIPALVSDGRLLRVVLGNLVSNALKFTTHGSVRVALAVQPGSLAFVVQDTGPGLEDADIARIFMPFEQLAPVQRKSVPGVGLGLALVDQIVSALGGKVEIVSKPGKGSSFTVRLPATPSGMSGQLS</sequence>
<name>A0ABY1QSU8_9BURK</name>